<dbReference type="OrthoDB" id="4030632at2"/>
<dbReference type="SUPFAM" id="SSF56112">
    <property type="entry name" value="Protein kinase-like (PK-like)"/>
    <property type="match status" value="1"/>
</dbReference>
<protein>
    <recommendedName>
        <fullName evidence="2">Aminoglycoside phosphotransferase domain-containing protein</fullName>
    </recommendedName>
</protein>
<evidence type="ECO:0000256" key="1">
    <source>
        <dbReference type="ARBA" id="ARBA00038240"/>
    </source>
</evidence>
<accession>A0A4U1D774</accession>
<dbReference type="PANTHER" id="PTHR21064">
    <property type="entry name" value="AMINOGLYCOSIDE PHOSPHOTRANSFERASE DOMAIN-CONTAINING PROTEIN-RELATED"/>
    <property type="match status" value="1"/>
</dbReference>
<evidence type="ECO:0000313" key="4">
    <source>
        <dbReference type="Proteomes" id="UP000307756"/>
    </source>
</evidence>
<name>A0A4U1D774_9BACI</name>
<sequence length="336" mass="39493">MERFVEQVFTEEIMNEALQHFALEKEYKKLGDFENYVFEVTREGSPFILRLTHSSHRTKEELHSEIDWMNYLHTNQVLVPRAYESVNGELVVRLQAEDGTNFFASLFSKVPGAHIRSNHEKFDQELFYKWGQTIGKMHQVTKGYVVGENLVKRPSWEEEDIHFVDKYVPTDEQLIIQNANELLLEIQKLDQNIDNYGLIHTDIHSGNFFYDGENIHVFDFDDCCYHWFCSDIAIPLYYSVLYGFPQGKKEVRNDFANIFFNAFLSGYKSENVLPSGWEKQVPLFLRLRDVALYSVLHKKISPEDRTEKMIAQMKEIKERIEQNEPIVDIAQLTLSV</sequence>
<keyword evidence="4" id="KW-1185">Reference proteome</keyword>
<dbReference type="InterPro" id="IPR011009">
    <property type="entry name" value="Kinase-like_dom_sf"/>
</dbReference>
<dbReference type="AlphaFoldDB" id="A0A4U1D774"/>
<proteinExistence type="inferred from homology"/>
<dbReference type="InterPro" id="IPR050249">
    <property type="entry name" value="Pseudomonas-type_ThrB"/>
</dbReference>
<dbReference type="EMBL" id="SWBM01000001">
    <property type="protein sequence ID" value="TKC18459.1"/>
    <property type="molecule type" value="Genomic_DNA"/>
</dbReference>
<dbReference type="Gene3D" id="3.90.1200.10">
    <property type="match status" value="1"/>
</dbReference>
<dbReference type="Proteomes" id="UP000307756">
    <property type="component" value="Unassembled WGS sequence"/>
</dbReference>
<comment type="caution">
    <text evidence="3">The sequence shown here is derived from an EMBL/GenBank/DDBJ whole genome shotgun (WGS) entry which is preliminary data.</text>
</comment>
<dbReference type="Pfam" id="PF01636">
    <property type="entry name" value="APH"/>
    <property type="match status" value="1"/>
</dbReference>
<dbReference type="PANTHER" id="PTHR21064:SF6">
    <property type="entry name" value="AMINOGLYCOSIDE PHOSPHOTRANSFERASE DOMAIN-CONTAINING PROTEIN"/>
    <property type="match status" value="1"/>
</dbReference>
<comment type="similarity">
    <text evidence="1">Belongs to the pseudomonas-type ThrB family.</text>
</comment>
<feature type="domain" description="Aminoglycoside phosphotransferase" evidence="2">
    <location>
        <begin position="31"/>
        <end position="236"/>
    </location>
</feature>
<dbReference type="GO" id="GO:0009088">
    <property type="term" value="P:threonine biosynthetic process"/>
    <property type="evidence" value="ECO:0007669"/>
    <property type="project" value="TreeGrafter"/>
</dbReference>
<organism evidence="3 4">
    <name type="scientific">Robertmurraya kyonggiensis</name>
    <dbReference type="NCBI Taxonomy" id="1037680"/>
    <lineage>
        <taxon>Bacteria</taxon>
        <taxon>Bacillati</taxon>
        <taxon>Bacillota</taxon>
        <taxon>Bacilli</taxon>
        <taxon>Bacillales</taxon>
        <taxon>Bacillaceae</taxon>
        <taxon>Robertmurraya</taxon>
    </lineage>
</organism>
<evidence type="ECO:0000313" key="3">
    <source>
        <dbReference type="EMBL" id="TKC18459.1"/>
    </source>
</evidence>
<dbReference type="RefSeq" id="WP_136829170.1">
    <property type="nucleotide sequence ID" value="NZ_SWBM01000001.1"/>
</dbReference>
<reference evidence="3 4" key="1">
    <citation type="journal article" date="2011" name="J. Microbiol.">
        <title>Bacillus kyonggiensis sp. nov., isolated from soil of a lettuce field.</title>
        <authorList>
            <person name="Dong K."/>
            <person name="Lee S."/>
        </authorList>
    </citation>
    <scope>NUCLEOTIDE SEQUENCE [LARGE SCALE GENOMIC DNA]</scope>
    <source>
        <strain evidence="3 4">NB22</strain>
    </source>
</reference>
<evidence type="ECO:0000259" key="2">
    <source>
        <dbReference type="Pfam" id="PF01636"/>
    </source>
</evidence>
<dbReference type="InterPro" id="IPR002575">
    <property type="entry name" value="Aminoglycoside_PTrfase"/>
</dbReference>
<dbReference type="GO" id="GO:0004413">
    <property type="term" value="F:homoserine kinase activity"/>
    <property type="evidence" value="ECO:0007669"/>
    <property type="project" value="TreeGrafter"/>
</dbReference>
<gene>
    <name evidence="3" type="ORF">FA727_02605</name>
</gene>
<dbReference type="Gene3D" id="3.30.200.20">
    <property type="entry name" value="Phosphorylase Kinase, domain 1"/>
    <property type="match status" value="1"/>
</dbReference>